<evidence type="ECO:0000313" key="3">
    <source>
        <dbReference type="Proteomes" id="UP001586593"/>
    </source>
</evidence>
<keyword evidence="3" id="KW-1185">Reference proteome</keyword>
<evidence type="ECO:0008006" key="4">
    <source>
        <dbReference type="Google" id="ProtNLM"/>
    </source>
</evidence>
<name>A0ABR3V0J8_9PEZI</name>
<dbReference type="EMBL" id="JAZHXJ010003234">
    <property type="protein sequence ID" value="KAL1835317.1"/>
    <property type="molecule type" value="Genomic_DNA"/>
</dbReference>
<dbReference type="Proteomes" id="UP001586593">
    <property type="component" value="Unassembled WGS sequence"/>
</dbReference>
<comment type="caution">
    <text evidence="2">The sequence shown here is derived from an EMBL/GenBank/DDBJ whole genome shotgun (WGS) entry which is preliminary data.</text>
</comment>
<protein>
    <recommendedName>
        <fullName evidence="4">Phosphoglycerate mutase</fullName>
    </recommendedName>
</protein>
<sequence>LGAQAREGEGEGERDAHIVVVTHGGLLHFLTQDWDGIHPNRGTGWENTEYRSYEFVDPTGRDPDASVKETDASWRRRRGSARGLTEAEQRELRAVVQEHFQRQFDRIREEQEARAGANGAQNGQA</sequence>
<feature type="region of interest" description="Disordered" evidence="1">
    <location>
        <begin position="56"/>
        <end position="85"/>
    </location>
</feature>
<organism evidence="2 3">
    <name type="scientific">Phialemonium thermophilum</name>
    <dbReference type="NCBI Taxonomy" id="223376"/>
    <lineage>
        <taxon>Eukaryota</taxon>
        <taxon>Fungi</taxon>
        <taxon>Dikarya</taxon>
        <taxon>Ascomycota</taxon>
        <taxon>Pezizomycotina</taxon>
        <taxon>Sordariomycetes</taxon>
        <taxon>Sordariomycetidae</taxon>
        <taxon>Cephalothecales</taxon>
        <taxon>Cephalothecaceae</taxon>
        <taxon>Phialemonium</taxon>
    </lineage>
</organism>
<feature type="compositionally biased region" description="Basic and acidic residues" evidence="1">
    <location>
        <begin position="56"/>
        <end position="74"/>
    </location>
</feature>
<accession>A0ABR3V0J8</accession>
<evidence type="ECO:0000256" key="1">
    <source>
        <dbReference type="SAM" id="MobiDB-lite"/>
    </source>
</evidence>
<feature type="non-terminal residue" evidence="2">
    <location>
        <position position="1"/>
    </location>
</feature>
<proteinExistence type="predicted"/>
<evidence type="ECO:0000313" key="2">
    <source>
        <dbReference type="EMBL" id="KAL1835317.1"/>
    </source>
</evidence>
<reference evidence="2 3" key="1">
    <citation type="journal article" date="2024" name="Commun. Biol.">
        <title>Comparative genomic analysis of thermophilic fungi reveals convergent evolutionary adaptations and gene losses.</title>
        <authorList>
            <person name="Steindorff A.S."/>
            <person name="Aguilar-Pontes M.V."/>
            <person name="Robinson A.J."/>
            <person name="Andreopoulos B."/>
            <person name="LaButti K."/>
            <person name="Kuo A."/>
            <person name="Mondo S."/>
            <person name="Riley R."/>
            <person name="Otillar R."/>
            <person name="Haridas S."/>
            <person name="Lipzen A."/>
            <person name="Grimwood J."/>
            <person name="Schmutz J."/>
            <person name="Clum A."/>
            <person name="Reid I.D."/>
            <person name="Moisan M.C."/>
            <person name="Butler G."/>
            <person name="Nguyen T.T.M."/>
            <person name="Dewar K."/>
            <person name="Conant G."/>
            <person name="Drula E."/>
            <person name="Henrissat B."/>
            <person name="Hansel C."/>
            <person name="Singer S."/>
            <person name="Hutchinson M.I."/>
            <person name="de Vries R.P."/>
            <person name="Natvig D.O."/>
            <person name="Powell A.J."/>
            <person name="Tsang A."/>
            <person name="Grigoriev I.V."/>
        </authorList>
    </citation>
    <scope>NUCLEOTIDE SEQUENCE [LARGE SCALE GENOMIC DNA]</scope>
    <source>
        <strain evidence="2 3">ATCC 24622</strain>
    </source>
</reference>
<gene>
    <name evidence="2" type="ORF">VTK73DRAFT_5780</name>
</gene>